<accession>A0A239ECF5</accession>
<evidence type="ECO:0000259" key="1">
    <source>
        <dbReference type="Pfam" id="PF13568"/>
    </source>
</evidence>
<dbReference type="Proteomes" id="UP000198393">
    <property type="component" value="Unassembled WGS sequence"/>
</dbReference>
<reference evidence="2 3" key="1">
    <citation type="submission" date="2017-06" db="EMBL/GenBank/DDBJ databases">
        <authorList>
            <person name="Kim H.J."/>
            <person name="Triplett B.A."/>
        </authorList>
    </citation>
    <scope>NUCLEOTIDE SEQUENCE [LARGE SCALE GENOMIC DNA]</scope>
    <source>
        <strain evidence="2 3">DSM 19307</strain>
    </source>
</reference>
<sequence>MKNLLVLTFLIILLIPSLAICQGLILKSALTSSKLVGDDTEDLTRTQRFQVGLHYGFTLKENLFLTPGINYSQRGAFYEETETHSFFQLPVTTTARAELSLDYIDLILPVKFIMHDRVYALAGIYGSFGVDKKSEFTWRECVDGNCTGMKEDLETSEISDSDNGIILGLGLRIINNLAIEGVLQNGFKNLFDEEDKVTNQSLNFGVAYHF</sequence>
<dbReference type="AlphaFoldDB" id="A0A239ECF5"/>
<evidence type="ECO:0000313" key="3">
    <source>
        <dbReference type="Proteomes" id="UP000198393"/>
    </source>
</evidence>
<dbReference type="EMBL" id="FZPD01000001">
    <property type="protein sequence ID" value="SNS42450.1"/>
    <property type="molecule type" value="Genomic_DNA"/>
</dbReference>
<dbReference type="InterPro" id="IPR025665">
    <property type="entry name" value="Beta-barrel_OMP_2"/>
</dbReference>
<evidence type="ECO:0000313" key="2">
    <source>
        <dbReference type="EMBL" id="SNS42450.1"/>
    </source>
</evidence>
<gene>
    <name evidence="2" type="ORF">SAMN05421640_0082</name>
</gene>
<protein>
    <submittedName>
        <fullName evidence="2">Outer membrane protein beta-barrel domain-containing protein</fullName>
    </submittedName>
</protein>
<keyword evidence="3" id="KW-1185">Reference proteome</keyword>
<dbReference type="OrthoDB" id="947434at2"/>
<name>A0A239ECF5_EKHLU</name>
<proteinExistence type="predicted"/>
<feature type="domain" description="Outer membrane protein beta-barrel" evidence="1">
    <location>
        <begin position="43"/>
        <end position="192"/>
    </location>
</feature>
<dbReference type="Pfam" id="PF13568">
    <property type="entry name" value="OMP_b-brl_2"/>
    <property type="match status" value="1"/>
</dbReference>
<organism evidence="2 3">
    <name type="scientific">Ekhidna lutea</name>
    <dbReference type="NCBI Taxonomy" id="447679"/>
    <lineage>
        <taxon>Bacteria</taxon>
        <taxon>Pseudomonadati</taxon>
        <taxon>Bacteroidota</taxon>
        <taxon>Cytophagia</taxon>
        <taxon>Cytophagales</taxon>
        <taxon>Reichenbachiellaceae</taxon>
        <taxon>Ekhidna</taxon>
    </lineage>
</organism>